<dbReference type="EMBL" id="JBBVGT010000003">
    <property type="protein sequence ID" value="MFB5946593.1"/>
    <property type="molecule type" value="Genomic_DNA"/>
</dbReference>
<sequence length="88" mass="10533">MKCPNCEETLLLSDKNGIEIDYCPSCRGIWLDRGELDKIIERSADHYSKKENYDRDYDRYGYGQRGSDDYNRRPRKKKSFLGDFFDFD</sequence>
<dbReference type="InterPro" id="IPR027392">
    <property type="entry name" value="TF_Znf"/>
</dbReference>
<evidence type="ECO:0000313" key="4">
    <source>
        <dbReference type="Proteomes" id="UP001580928"/>
    </source>
</evidence>
<organism evidence="3 4">
    <name type="scientific">Albibacterium profundi</name>
    <dbReference type="NCBI Taxonomy" id="3134906"/>
    <lineage>
        <taxon>Bacteria</taxon>
        <taxon>Pseudomonadati</taxon>
        <taxon>Bacteroidota</taxon>
        <taxon>Sphingobacteriia</taxon>
        <taxon>Sphingobacteriales</taxon>
        <taxon>Sphingobacteriaceae</taxon>
        <taxon>Albibacterium</taxon>
    </lineage>
</organism>
<evidence type="ECO:0000256" key="1">
    <source>
        <dbReference type="SAM" id="MobiDB-lite"/>
    </source>
</evidence>
<accession>A0ABV5CG96</accession>
<proteinExistence type="predicted"/>
<reference evidence="3 4" key="1">
    <citation type="submission" date="2024-04" db="EMBL/GenBank/DDBJ databases">
        <title>Albibacterium profundi sp. nov., isolated from sediment of the Challenger Deep of Mariana Trench.</title>
        <authorList>
            <person name="Wang Y."/>
        </authorList>
    </citation>
    <scope>NUCLEOTIDE SEQUENCE [LARGE SCALE GENOMIC DNA]</scope>
    <source>
        <strain evidence="3 4">RHL897</strain>
    </source>
</reference>
<feature type="region of interest" description="Disordered" evidence="1">
    <location>
        <begin position="56"/>
        <end position="75"/>
    </location>
</feature>
<dbReference type="RefSeq" id="WP_375558123.1">
    <property type="nucleotide sequence ID" value="NZ_JBBVGT010000003.1"/>
</dbReference>
<evidence type="ECO:0000313" key="3">
    <source>
        <dbReference type="EMBL" id="MFB5946593.1"/>
    </source>
</evidence>
<name>A0ABV5CG96_9SPHI</name>
<feature type="domain" description="Transcription factor zinc-finger" evidence="2">
    <location>
        <begin position="2"/>
        <end position="42"/>
    </location>
</feature>
<protein>
    <submittedName>
        <fullName evidence="3">Zf-TFIIB domain-containing protein</fullName>
    </submittedName>
</protein>
<evidence type="ECO:0000259" key="2">
    <source>
        <dbReference type="Pfam" id="PF13453"/>
    </source>
</evidence>
<comment type="caution">
    <text evidence="3">The sequence shown here is derived from an EMBL/GenBank/DDBJ whole genome shotgun (WGS) entry which is preliminary data.</text>
</comment>
<gene>
    <name evidence="3" type="ORF">WKR92_12215</name>
</gene>
<keyword evidence="4" id="KW-1185">Reference proteome</keyword>
<dbReference type="Proteomes" id="UP001580928">
    <property type="component" value="Unassembled WGS sequence"/>
</dbReference>
<dbReference type="Pfam" id="PF13453">
    <property type="entry name" value="Zn_ribbon_TFIIB"/>
    <property type="match status" value="1"/>
</dbReference>